<dbReference type="OrthoDB" id="4281613at2"/>
<sequence>MHGLLADRVVPLLRQSACRPGIRGLLPRDQSGGHSGRPSDARFVSVPPSRPDTPVWLDSRMQGYLPSPSMRMPVCSVSAQRVCGRCAKLPNCYGLVRPG</sequence>
<comment type="caution">
    <text evidence="2">The sequence shown here is derived from an EMBL/GenBank/DDBJ whole genome shotgun (WGS) entry which is preliminary data.</text>
</comment>
<accession>A0A369V6M3</accession>
<reference evidence="2 3" key="1">
    <citation type="submission" date="2018-07" db="EMBL/GenBank/DDBJ databases">
        <title>Genome guided investigation of antibiotics producing actinomycetales strain isolated from a Macau mangrove ecosystem.</title>
        <authorList>
            <person name="Hu D."/>
        </authorList>
    </citation>
    <scope>NUCLEOTIDE SEQUENCE [LARGE SCALE GENOMIC DNA]</scope>
    <source>
        <strain evidence="2 3">2297</strain>
    </source>
</reference>
<evidence type="ECO:0000313" key="2">
    <source>
        <dbReference type="EMBL" id="RDD88153.1"/>
    </source>
</evidence>
<proteinExistence type="predicted"/>
<dbReference type="EMBL" id="QQBH01000009">
    <property type="protein sequence ID" value="RDD88153.1"/>
    <property type="molecule type" value="Genomic_DNA"/>
</dbReference>
<evidence type="ECO:0000313" key="3">
    <source>
        <dbReference type="Proteomes" id="UP000253742"/>
    </source>
</evidence>
<feature type="region of interest" description="Disordered" evidence="1">
    <location>
        <begin position="22"/>
        <end position="49"/>
    </location>
</feature>
<gene>
    <name evidence="2" type="ORF">DVZ84_16795</name>
</gene>
<organism evidence="2 3">
    <name type="scientific">Streptomyces parvulus</name>
    <dbReference type="NCBI Taxonomy" id="146923"/>
    <lineage>
        <taxon>Bacteria</taxon>
        <taxon>Bacillati</taxon>
        <taxon>Actinomycetota</taxon>
        <taxon>Actinomycetes</taxon>
        <taxon>Kitasatosporales</taxon>
        <taxon>Streptomycetaceae</taxon>
        <taxon>Streptomyces</taxon>
    </lineage>
</organism>
<protein>
    <submittedName>
        <fullName evidence="2">Uncharacterized protein</fullName>
    </submittedName>
</protein>
<name>A0A369V6M3_9ACTN</name>
<dbReference type="Proteomes" id="UP000253742">
    <property type="component" value="Unassembled WGS sequence"/>
</dbReference>
<dbReference type="AlphaFoldDB" id="A0A369V6M3"/>
<evidence type="ECO:0000256" key="1">
    <source>
        <dbReference type="SAM" id="MobiDB-lite"/>
    </source>
</evidence>